<accession>A0A7S4HB72</accession>
<feature type="region of interest" description="Disordered" evidence="2">
    <location>
        <begin position="603"/>
        <end position="622"/>
    </location>
</feature>
<dbReference type="Pfam" id="PF08238">
    <property type="entry name" value="Sel1"/>
    <property type="match status" value="7"/>
</dbReference>
<name>A0A7S4HB72_GUITH</name>
<dbReference type="InterPro" id="IPR050767">
    <property type="entry name" value="Sel1_AlgK"/>
</dbReference>
<evidence type="ECO:0000256" key="1">
    <source>
        <dbReference type="ARBA" id="ARBA00038101"/>
    </source>
</evidence>
<comment type="similarity">
    <text evidence="1">Belongs to the sel-1 family.</text>
</comment>
<gene>
    <name evidence="3" type="ORF">GTHE00462_LOCUS2525</name>
</gene>
<evidence type="ECO:0000256" key="2">
    <source>
        <dbReference type="SAM" id="MobiDB-lite"/>
    </source>
</evidence>
<feature type="compositionally biased region" description="Basic and acidic residues" evidence="2">
    <location>
        <begin position="607"/>
        <end position="617"/>
    </location>
</feature>
<dbReference type="EMBL" id="HBKN01002973">
    <property type="protein sequence ID" value="CAE2193214.1"/>
    <property type="molecule type" value="Transcribed_RNA"/>
</dbReference>
<dbReference type="InterPro" id="IPR006597">
    <property type="entry name" value="Sel1-like"/>
</dbReference>
<dbReference type="PANTHER" id="PTHR11102:SF160">
    <property type="entry name" value="ERAD-ASSOCIATED E3 UBIQUITIN-PROTEIN LIGASE COMPONENT HRD3"/>
    <property type="match status" value="1"/>
</dbReference>
<evidence type="ECO:0000313" key="3">
    <source>
        <dbReference type="EMBL" id="CAE2193214.1"/>
    </source>
</evidence>
<dbReference type="Gene3D" id="1.25.40.10">
    <property type="entry name" value="Tetratricopeptide repeat domain"/>
    <property type="match status" value="3"/>
</dbReference>
<dbReference type="SMART" id="SM00671">
    <property type="entry name" value="SEL1"/>
    <property type="match status" value="6"/>
</dbReference>
<dbReference type="PANTHER" id="PTHR11102">
    <property type="entry name" value="SEL-1-LIKE PROTEIN"/>
    <property type="match status" value="1"/>
</dbReference>
<dbReference type="SUPFAM" id="SSF81901">
    <property type="entry name" value="HCP-like"/>
    <property type="match status" value="3"/>
</dbReference>
<proteinExistence type="inferred from homology"/>
<reference evidence="3" key="1">
    <citation type="submission" date="2021-01" db="EMBL/GenBank/DDBJ databases">
        <authorList>
            <person name="Corre E."/>
            <person name="Pelletier E."/>
            <person name="Niang G."/>
            <person name="Scheremetjew M."/>
            <person name="Finn R."/>
            <person name="Kale V."/>
            <person name="Holt S."/>
            <person name="Cochrane G."/>
            <person name="Meng A."/>
            <person name="Brown T."/>
            <person name="Cohen L."/>
        </authorList>
    </citation>
    <scope>NUCLEOTIDE SEQUENCE</scope>
    <source>
        <strain evidence="3">CCMP 2712</strain>
    </source>
</reference>
<sequence>MMDRMSAKRRTGVMRESAAAKTRGVHDPRRHALLLEEKKAEKDAKLKSNPVALCDFPEEAARDKRFDPRNKICPVCRGVVLGLNAEGTHQKKRTKTIKWLHAPKGSFWKDVGNHTLKMDPKGGSVEQRRMQCTCAHEETSQVSMLEHGKEKERLAGLPGMLQHERAKLETEAADWYRAAAIQGHAEAQYRLGMYYLEGRGVRRSTREAVRFLERAGETVAAAALLLGRLYADGSLVEKNVVMAIGWLRKAQDLGHPGAEKELKSRFQQEVAGRRLKVGLLQQQAASGDVDAKCKLAALHFEGQGVQKDEPKAFQLYKEAAVGGQLEAMCCVGLCYLSGRGVKSSVEEGKRWVMRAAYLGHGIAQLELAEMYENNMMIEDEEERKRWKRKCLHPQEAILDLRYIPESQMCPVCSGKIRRGGDDDDEEEEEMSAVERARLLRREASKWLEGEATKFLLEEAKPQGGKIRVKTADMIRAIATMSDRIAESMKFAAQRTIASQLVRRYSQKRYIRMVTRQEFIPNAFSSGIGLLRLENACKAEFEKLGRMRGGGETNFSLAELRMVEEEARGMASTLNSSSSASSAPAAFSALPDLLSLCDQRDNSWSGRQRKEEEDKQEQGGEEPYLDIEWKKHAMEKESEMLRTGDAVEILVRFDRGSQALFADSITRHHPGMEDVPVFSLSRVKEWQEDLFRTAETMAALEAKDVKNQDELLEEKITQEEFLSRRELIFKRIELNRRHKAMLQSKVSSALFEQQAPTAFTQSDVKAARESLNRIRGEVVEVLPGDADAQLELGFRFAEGKGAMRDNFKAVKWMKQAVEQDHPLAHCALAIMLATGRGVPCVDREAAMRHLQRAADANVAIAETFLMDLERSKEEREWRQIPREVDRIRNVLCKEADENRRTKAFPIATHRLGELFSAAGAIFPGALGIRRKWWQSIEMFRQDDERALSLFRSAQNVPPKEGVYPPSLISLGEMFEYNKTARGCDNRRALKMYGSAMSAVTSNYSEQRALTNINAIRTKENIDRDTWDAKTNHMKKELSRILKLTD</sequence>
<feature type="region of interest" description="Disordered" evidence="2">
    <location>
        <begin position="1"/>
        <end position="30"/>
    </location>
</feature>
<dbReference type="InterPro" id="IPR011990">
    <property type="entry name" value="TPR-like_helical_dom_sf"/>
</dbReference>
<protein>
    <submittedName>
        <fullName evidence="3">Uncharacterized protein</fullName>
    </submittedName>
</protein>
<dbReference type="AlphaFoldDB" id="A0A7S4HB72"/>
<organism evidence="3">
    <name type="scientific">Guillardia theta</name>
    <name type="common">Cryptophyte</name>
    <name type="synonym">Cryptomonas phi</name>
    <dbReference type="NCBI Taxonomy" id="55529"/>
    <lineage>
        <taxon>Eukaryota</taxon>
        <taxon>Cryptophyceae</taxon>
        <taxon>Pyrenomonadales</taxon>
        <taxon>Geminigeraceae</taxon>
        <taxon>Guillardia</taxon>
    </lineage>
</organism>